<dbReference type="InterPro" id="IPR006222">
    <property type="entry name" value="GCVT_N"/>
</dbReference>
<dbReference type="InterPro" id="IPR006076">
    <property type="entry name" value="FAD-dep_OxRdtase"/>
</dbReference>
<accession>A0AAE2VWC6</accession>
<dbReference type="Gene3D" id="3.30.70.1400">
    <property type="entry name" value="Aminomethyltransferase beta-barrel domains"/>
    <property type="match status" value="1"/>
</dbReference>
<evidence type="ECO:0000313" key="8">
    <source>
        <dbReference type="Proteomes" id="UP000732193"/>
    </source>
</evidence>
<evidence type="ECO:0000259" key="6">
    <source>
        <dbReference type="Pfam" id="PF16350"/>
    </source>
</evidence>
<dbReference type="Gene3D" id="3.50.50.60">
    <property type="entry name" value="FAD/NAD(P)-binding domain"/>
    <property type="match status" value="1"/>
</dbReference>
<dbReference type="Pfam" id="PF01571">
    <property type="entry name" value="GCV_T"/>
    <property type="match status" value="1"/>
</dbReference>
<dbReference type="Gene3D" id="3.30.9.10">
    <property type="entry name" value="D-Amino Acid Oxidase, subunit A, domain 2"/>
    <property type="match status" value="1"/>
</dbReference>
<dbReference type="GO" id="GO:0016491">
    <property type="term" value="F:oxidoreductase activity"/>
    <property type="evidence" value="ECO:0007669"/>
    <property type="project" value="UniProtKB-KW"/>
</dbReference>
<dbReference type="PROSITE" id="PS51257">
    <property type="entry name" value="PROKAR_LIPOPROTEIN"/>
    <property type="match status" value="1"/>
</dbReference>
<comment type="caution">
    <text evidence="7">The sequence shown here is derived from an EMBL/GenBank/DDBJ whole genome shotgun (WGS) entry which is preliminary data.</text>
</comment>
<dbReference type="Gene3D" id="2.40.30.110">
    <property type="entry name" value="Aminomethyltransferase beta-barrel domains"/>
    <property type="match status" value="1"/>
</dbReference>
<feature type="domain" description="Aminomethyltransferase C-terminal" evidence="5">
    <location>
        <begin position="733"/>
        <end position="799"/>
    </location>
</feature>
<feature type="domain" description="FAD dependent oxidoreductase" evidence="3">
    <location>
        <begin position="7"/>
        <end position="364"/>
    </location>
</feature>
<organism evidence="7 8">
    <name type="scientific">Sulfitobacter geojensis</name>
    <dbReference type="NCBI Taxonomy" id="1342299"/>
    <lineage>
        <taxon>Bacteria</taxon>
        <taxon>Pseudomonadati</taxon>
        <taxon>Pseudomonadota</taxon>
        <taxon>Alphaproteobacteria</taxon>
        <taxon>Rhodobacterales</taxon>
        <taxon>Roseobacteraceae</taxon>
        <taxon>Sulfitobacter</taxon>
    </lineage>
</organism>
<keyword evidence="8" id="KW-1185">Reference proteome</keyword>
<dbReference type="AlphaFoldDB" id="A0AAE2VWC6"/>
<feature type="domain" description="GCVT N-terminal" evidence="4">
    <location>
        <begin position="424"/>
        <end position="699"/>
    </location>
</feature>
<name>A0AAE2VWC6_9RHOB</name>
<dbReference type="SUPFAM" id="SSF51905">
    <property type="entry name" value="FAD/NAD(P)-binding domain"/>
    <property type="match status" value="1"/>
</dbReference>
<dbReference type="Gene3D" id="3.30.1360.120">
    <property type="entry name" value="Probable tRNA modification gtpase trme, domain 1"/>
    <property type="match status" value="1"/>
</dbReference>
<evidence type="ECO:0000259" key="3">
    <source>
        <dbReference type="Pfam" id="PF01266"/>
    </source>
</evidence>
<evidence type="ECO:0000259" key="4">
    <source>
        <dbReference type="Pfam" id="PF01571"/>
    </source>
</evidence>
<protein>
    <submittedName>
        <fullName evidence="7">FAD-dependent oxidoreductase</fullName>
    </submittedName>
</protein>
<reference evidence="7 8" key="1">
    <citation type="submission" date="2021-01" db="EMBL/GenBank/DDBJ databases">
        <title>Diatom-associated Roseobacters Show Island Model of Population Structure.</title>
        <authorList>
            <person name="Qu L."/>
            <person name="Feng X."/>
            <person name="Chen Y."/>
            <person name="Li L."/>
            <person name="Wang X."/>
            <person name="Hu Z."/>
            <person name="Wang H."/>
            <person name="Luo H."/>
        </authorList>
    </citation>
    <scope>NUCLEOTIDE SEQUENCE [LARGE SCALE GENOMIC DNA]</scope>
    <source>
        <strain evidence="7 8">TR60-84</strain>
    </source>
</reference>
<dbReference type="InterPro" id="IPR027266">
    <property type="entry name" value="TrmE/GcvT-like"/>
</dbReference>
<dbReference type="InterPro" id="IPR036188">
    <property type="entry name" value="FAD/NAD-bd_sf"/>
</dbReference>
<dbReference type="InterPro" id="IPR032503">
    <property type="entry name" value="FAO_M"/>
</dbReference>
<dbReference type="PANTHER" id="PTHR43757">
    <property type="entry name" value="AMINOMETHYLTRANSFERASE"/>
    <property type="match status" value="1"/>
</dbReference>
<dbReference type="Pfam" id="PF08669">
    <property type="entry name" value="GCV_T_C"/>
    <property type="match status" value="1"/>
</dbReference>
<evidence type="ECO:0000259" key="5">
    <source>
        <dbReference type="Pfam" id="PF08669"/>
    </source>
</evidence>
<dbReference type="SUPFAM" id="SSF103025">
    <property type="entry name" value="Folate-binding domain"/>
    <property type="match status" value="1"/>
</dbReference>
<feature type="domain" description="FAD dependent oxidoreductase central" evidence="6">
    <location>
        <begin position="367"/>
        <end position="419"/>
    </location>
</feature>
<dbReference type="Pfam" id="PF16350">
    <property type="entry name" value="FAO_M"/>
    <property type="match status" value="1"/>
</dbReference>
<proteinExistence type="inferred from homology"/>
<dbReference type="RefSeq" id="WP_203241869.1">
    <property type="nucleotide sequence ID" value="NZ_JAFBRH010000001.1"/>
</dbReference>
<evidence type="ECO:0000313" key="7">
    <source>
        <dbReference type="EMBL" id="MBM1712773.1"/>
    </source>
</evidence>
<dbReference type="InterPro" id="IPR029043">
    <property type="entry name" value="GcvT/YgfZ_C"/>
</dbReference>
<gene>
    <name evidence="7" type="ORF">JQV55_04280</name>
</gene>
<dbReference type="InterPro" id="IPR028896">
    <property type="entry name" value="GcvT/YgfZ/DmdA"/>
</dbReference>
<dbReference type="SUPFAM" id="SSF54373">
    <property type="entry name" value="FAD-linked reductases, C-terminal domain"/>
    <property type="match status" value="1"/>
</dbReference>
<dbReference type="Proteomes" id="UP000732193">
    <property type="component" value="Unassembled WGS sequence"/>
</dbReference>
<dbReference type="SUPFAM" id="SSF101790">
    <property type="entry name" value="Aminomethyltransferase beta-barrel domain"/>
    <property type="match status" value="1"/>
</dbReference>
<evidence type="ECO:0000256" key="1">
    <source>
        <dbReference type="ARBA" id="ARBA00008609"/>
    </source>
</evidence>
<dbReference type="Pfam" id="PF01266">
    <property type="entry name" value="DAO"/>
    <property type="match status" value="1"/>
</dbReference>
<dbReference type="EMBL" id="JAFBRM010000001">
    <property type="protein sequence ID" value="MBM1712773.1"/>
    <property type="molecule type" value="Genomic_DNA"/>
</dbReference>
<sequence length="807" mass="88753">MRTHAQAVVIGGGVIGCSILYHLTKLGWRDVVLLERDELTSGSTWHAAANIHGLHDNNNITRIQNYTMDLYNRLEAETGQSCGVFQPGSLYLAQTEAREHQLRLQAAKAKYYDMPFREVSREEAEALHPLVNYDGIRCIMFEENGGNVDPSGVTNAYAAGARQNGAEIIRFCPVTGTEQQANGSWIVRTEKGDIATQWIVNAAGLWGREVAALAGVTLPLQPTEHQYFVTETIAEIDGLDRRLPSVADRDGEYYLRQEGKGLLVGAYEKDMRFWAEDGTPQGFGHELFADDLERIEDNMMRAIERVPAVGTSGIKRVINGPMIWSPDSNVLFGPLPELSNYFCCNGIIPGFSQSGGMGLLAADWIVTGESRYDMFAWDVARFGDWADAAFTKARVGDQYANRFKIHFPNEERSAGRPMRKRPAYDAQRDLGAVFGLNFGWEHPLYYGQTPGSQDVTEGFTRQGWWDQVGRECRMLREHAGIIDISNFAKYRCAGAGAEAWLNAVFANRMPKAVGRSCLTPLIGTRGGIAGDFTVTRTGEEEFWVIGSGMAERYHQRFFSQVPLPAGTLFESRTEAMCGFNVAGPKSREMLQRMTNTSLATADFGFMRSGWIELAGVRCLALRVSFTGDLGWELHCALEDQAQLFSALIAQAELFGAGPVGSRALMSLRIEKGYGSWSREYSPEYWPQEVGLDRLCKMDKDFLNKAAVAQTLAKPAREHLVVLALDAAQTDASNADASGGEPVFKDGAGIGRVTSGAYGYAVGQSLALAFVKNVQAGDSVDVMLLGRAHRATVLAEPPFDPEGIKLRS</sequence>
<evidence type="ECO:0000256" key="2">
    <source>
        <dbReference type="ARBA" id="ARBA00023002"/>
    </source>
</evidence>
<keyword evidence="2" id="KW-0560">Oxidoreductase</keyword>
<dbReference type="InterPro" id="IPR013977">
    <property type="entry name" value="GcvT_C"/>
</dbReference>
<comment type="similarity">
    <text evidence="1">Belongs to the GcvT family.</text>
</comment>
<dbReference type="PANTHER" id="PTHR43757:SF2">
    <property type="entry name" value="AMINOMETHYLTRANSFERASE, MITOCHONDRIAL"/>
    <property type="match status" value="1"/>
</dbReference>